<feature type="transmembrane region" description="Helical" evidence="5">
    <location>
        <begin position="99"/>
        <end position="117"/>
    </location>
</feature>
<reference evidence="9" key="1">
    <citation type="submission" date="2021-02" db="EMBL/GenBank/DDBJ databases">
        <authorList>
            <person name="Nowell W R."/>
        </authorList>
    </citation>
    <scope>NUCLEOTIDE SEQUENCE</scope>
</reference>
<evidence type="ECO:0000256" key="5">
    <source>
        <dbReference type="SAM" id="Phobius"/>
    </source>
</evidence>
<evidence type="ECO:0000256" key="4">
    <source>
        <dbReference type="ARBA" id="ARBA00023136"/>
    </source>
</evidence>
<dbReference type="InterPro" id="IPR052954">
    <property type="entry name" value="GPCR-Ligand_Int"/>
</dbReference>
<dbReference type="EMBL" id="CAJNOI010002500">
    <property type="protein sequence ID" value="CAF1478998.1"/>
    <property type="molecule type" value="Genomic_DNA"/>
</dbReference>
<evidence type="ECO:0000313" key="7">
    <source>
        <dbReference type="EMBL" id="CAF1478998.1"/>
    </source>
</evidence>
<keyword evidence="11" id="KW-1185">Reference proteome</keyword>
<dbReference type="EMBL" id="CAJNOI010002502">
    <property type="protein sequence ID" value="CAF1479115.1"/>
    <property type="molecule type" value="Genomic_DNA"/>
</dbReference>
<comment type="caution">
    <text evidence="9">The sequence shown here is derived from an EMBL/GenBank/DDBJ whole genome shotgun (WGS) entry which is preliminary data.</text>
</comment>
<proteinExistence type="predicted"/>
<accession>A0A816DW07</accession>
<evidence type="ECO:0000256" key="2">
    <source>
        <dbReference type="ARBA" id="ARBA00022692"/>
    </source>
</evidence>
<dbReference type="Gene3D" id="1.20.1070.10">
    <property type="entry name" value="Rhodopsin 7-helix transmembrane proteins"/>
    <property type="match status" value="1"/>
</dbReference>
<evidence type="ECO:0000313" key="9">
    <source>
        <dbReference type="EMBL" id="CAF1638070.1"/>
    </source>
</evidence>
<gene>
    <name evidence="7" type="ORF">BJG266_LOCUS41955</name>
    <name evidence="8" type="ORF">BJG266_LOCUS41962</name>
    <name evidence="9" type="ORF">QVE165_LOCUS58835</name>
    <name evidence="10" type="ORF">QVE165_LOCUS58842</name>
</gene>
<evidence type="ECO:0000313" key="10">
    <source>
        <dbReference type="EMBL" id="CAF1638100.1"/>
    </source>
</evidence>
<comment type="subcellular location">
    <subcellularLocation>
        <location evidence="1">Membrane</location>
    </subcellularLocation>
</comment>
<feature type="transmembrane region" description="Helical" evidence="5">
    <location>
        <begin position="20"/>
        <end position="42"/>
    </location>
</feature>
<dbReference type="Proteomes" id="UP000663877">
    <property type="component" value="Unassembled WGS sequence"/>
</dbReference>
<sequence>MTNNTTENISESSASVIAVAYYAFSLIILGTVLNLLTYVVLCRPKFKDTDEQPTLYYIRTVAIFDVLMLYGWNFDHYTLTIHGFQLPTYAIASCKYAQFLNYFTAQISAWLRVFICLDRYLSLSRLHRTWFGRPKSVLIIITCIISFFTLFNLHLIIFGCFYDATGSLNANSRLYTIYPMWDFVNLAMYNCLPFLLMVLFNSGVIYHLMRLRRTSTIQNSRIRHRAITITLVVTTFLFLIMTIPATVAFGFFGNTAGDIVLYTLDSILYTYHILSFPLYMITFTEFRREFIKMITCNYYGRRIAPQPATTTHQLTRT</sequence>
<dbReference type="EMBL" id="CAJNOM010002822">
    <property type="protein sequence ID" value="CAF1638070.1"/>
    <property type="molecule type" value="Genomic_DNA"/>
</dbReference>
<dbReference type="OrthoDB" id="9990906at2759"/>
<feature type="domain" description="G-protein coupled receptors family 1 profile" evidence="6">
    <location>
        <begin position="33"/>
        <end position="280"/>
    </location>
</feature>
<protein>
    <recommendedName>
        <fullName evidence="6">G-protein coupled receptors family 1 profile domain-containing protein</fullName>
    </recommendedName>
</protein>
<keyword evidence="4 5" id="KW-0472">Membrane</keyword>
<evidence type="ECO:0000313" key="8">
    <source>
        <dbReference type="EMBL" id="CAF1479115.1"/>
    </source>
</evidence>
<dbReference type="EMBL" id="CAJNOM010002824">
    <property type="protein sequence ID" value="CAF1638100.1"/>
    <property type="molecule type" value="Genomic_DNA"/>
</dbReference>
<feature type="transmembrane region" description="Helical" evidence="5">
    <location>
        <begin position="259"/>
        <end position="283"/>
    </location>
</feature>
<evidence type="ECO:0000313" key="11">
    <source>
        <dbReference type="Proteomes" id="UP000663832"/>
    </source>
</evidence>
<evidence type="ECO:0000256" key="3">
    <source>
        <dbReference type="ARBA" id="ARBA00022989"/>
    </source>
</evidence>
<feature type="transmembrane region" description="Helical" evidence="5">
    <location>
        <begin position="184"/>
        <end position="208"/>
    </location>
</feature>
<dbReference type="PROSITE" id="PS50262">
    <property type="entry name" value="G_PROTEIN_RECEP_F1_2"/>
    <property type="match status" value="1"/>
</dbReference>
<dbReference type="AlphaFoldDB" id="A0A816DW07"/>
<dbReference type="PANTHER" id="PTHR46641">
    <property type="entry name" value="FMRFAMIDE RECEPTOR-RELATED"/>
    <property type="match status" value="1"/>
</dbReference>
<keyword evidence="3 5" id="KW-1133">Transmembrane helix</keyword>
<dbReference type="InterPro" id="IPR017452">
    <property type="entry name" value="GPCR_Rhodpsn_7TM"/>
</dbReference>
<dbReference type="SUPFAM" id="SSF81321">
    <property type="entry name" value="Family A G protein-coupled receptor-like"/>
    <property type="match status" value="1"/>
</dbReference>
<evidence type="ECO:0000256" key="1">
    <source>
        <dbReference type="ARBA" id="ARBA00004370"/>
    </source>
</evidence>
<feature type="transmembrane region" description="Helical" evidence="5">
    <location>
        <begin position="137"/>
        <end position="164"/>
    </location>
</feature>
<dbReference type="GO" id="GO:0016020">
    <property type="term" value="C:membrane"/>
    <property type="evidence" value="ECO:0007669"/>
    <property type="project" value="UniProtKB-SubCell"/>
</dbReference>
<organism evidence="9 11">
    <name type="scientific">Adineta steineri</name>
    <dbReference type="NCBI Taxonomy" id="433720"/>
    <lineage>
        <taxon>Eukaryota</taxon>
        <taxon>Metazoa</taxon>
        <taxon>Spiralia</taxon>
        <taxon>Gnathifera</taxon>
        <taxon>Rotifera</taxon>
        <taxon>Eurotatoria</taxon>
        <taxon>Bdelloidea</taxon>
        <taxon>Adinetida</taxon>
        <taxon>Adinetidae</taxon>
        <taxon>Adineta</taxon>
    </lineage>
</organism>
<dbReference type="Proteomes" id="UP000663832">
    <property type="component" value="Unassembled WGS sequence"/>
</dbReference>
<name>A0A816DW07_9BILA</name>
<keyword evidence="2 5" id="KW-0812">Transmembrane</keyword>
<evidence type="ECO:0000259" key="6">
    <source>
        <dbReference type="PROSITE" id="PS50262"/>
    </source>
</evidence>
<feature type="transmembrane region" description="Helical" evidence="5">
    <location>
        <begin position="229"/>
        <end position="253"/>
    </location>
</feature>
<dbReference type="PANTHER" id="PTHR46641:SF2">
    <property type="entry name" value="FMRFAMIDE RECEPTOR"/>
    <property type="match status" value="1"/>
</dbReference>
<feature type="transmembrane region" description="Helical" evidence="5">
    <location>
        <begin position="54"/>
        <end position="72"/>
    </location>
</feature>